<keyword evidence="9" id="KW-0597">Phosphoprotein</keyword>
<evidence type="ECO:0000256" key="10">
    <source>
        <dbReference type="ARBA" id="ARBA00022679"/>
    </source>
</evidence>
<accession>A0A0M5J926</accession>
<feature type="region of interest" description="Disordered" evidence="19">
    <location>
        <begin position="191"/>
        <end position="212"/>
    </location>
</feature>
<dbReference type="SMART" id="SM01331">
    <property type="entry name" value="DUF3635"/>
    <property type="match status" value="1"/>
</dbReference>
<evidence type="ECO:0000256" key="6">
    <source>
        <dbReference type="ARBA" id="ARBA00022454"/>
    </source>
</evidence>
<evidence type="ECO:0000256" key="5">
    <source>
        <dbReference type="ARBA" id="ARBA00012513"/>
    </source>
</evidence>
<dbReference type="OrthoDB" id="21018at2759"/>
<dbReference type="AlphaFoldDB" id="A0A0M5J926"/>
<keyword evidence="6" id="KW-0158">Chromosome</keyword>
<dbReference type="PROSITE" id="PS50011">
    <property type="entry name" value="PROTEIN_KINASE_DOM"/>
    <property type="match status" value="1"/>
</dbReference>
<protein>
    <recommendedName>
        <fullName evidence="5">non-specific serine/threonine protein kinase</fullName>
        <ecNumber evidence="5">2.7.11.1</ecNumber>
    </recommendedName>
</protein>
<dbReference type="InterPro" id="IPR000719">
    <property type="entry name" value="Prot_kinase_dom"/>
</dbReference>
<evidence type="ECO:0000259" key="20">
    <source>
        <dbReference type="PROSITE" id="PS50011"/>
    </source>
</evidence>
<dbReference type="GO" id="GO:0005634">
    <property type="term" value="C:nucleus"/>
    <property type="evidence" value="ECO:0007669"/>
    <property type="project" value="UniProtKB-SubCell"/>
</dbReference>
<evidence type="ECO:0000256" key="13">
    <source>
        <dbReference type="ARBA" id="ARBA00022840"/>
    </source>
</evidence>
<evidence type="ECO:0000313" key="22">
    <source>
        <dbReference type="Proteomes" id="UP000494163"/>
    </source>
</evidence>
<feature type="domain" description="Protein kinase" evidence="20">
    <location>
        <begin position="266"/>
        <end position="580"/>
    </location>
</feature>
<evidence type="ECO:0000256" key="2">
    <source>
        <dbReference type="ARBA" id="ARBA00004123"/>
    </source>
</evidence>
<dbReference type="Proteomes" id="UP000494163">
    <property type="component" value="Chromosome 2L"/>
</dbReference>
<gene>
    <name evidence="21" type="ORF">Dbus_chr2Lg1253</name>
</gene>
<dbReference type="Gene3D" id="1.10.510.10">
    <property type="entry name" value="Transferase(Phosphotransferase) domain 1"/>
    <property type="match status" value="1"/>
</dbReference>
<dbReference type="InterPro" id="IPR024604">
    <property type="entry name" value="GSG2_C"/>
</dbReference>
<keyword evidence="13 18" id="KW-0067">ATP-binding</keyword>
<comment type="cofactor">
    <cofactor evidence="1">
        <name>Mg(2+)</name>
        <dbReference type="ChEBI" id="CHEBI:18420"/>
    </cofactor>
</comment>
<dbReference type="Gene3D" id="3.30.200.20">
    <property type="entry name" value="Phosphorylase Kinase, domain 1"/>
    <property type="match status" value="1"/>
</dbReference>
<sequence>MDSVNITLPDDAWKDSFDKLLDPRPQLRELNIIKRNVRRSFNFDSSVENSNSNLLSVSNVSHPNLLEPKTPGPSANMKLTANNVSSISTPCPKRLRSMLFDCALSPIGGLKLDGLIADLNPKMIEVKENAEAPIRKTKQVCFKPNVDKPQIAVADRKRTKTVLAEIRRSSLVLQPGKWQKNLITWRRTCHQQDMPPRSDPGQKQSLPKKSTPAVNLEATIRNSRKSVNVKTSLEAVMPLSHEKQVLKYCNQRRALRFGTAYAASKMIGSSKIGEGVYGEVFKYTPKNSTEIDVVLKVIPIEGEIQVNGETQKTFEQILPEIIISKEMCNLRDNQANATLGYVDIYNVCLVKGHYPDHLIHLWEDFDSAKESENEHPEIFSDSQLFIVLELKYAGTDLSTFTFLNAEQSYYALQQIASALAVGEEALQFEHRDLHWGNILIEKTDNRELAYKLNGKDLSVKTKGIKLTIIDYTLSRVTVDENCHYNDLSVDEELFEATGDYQYDIYRMMRDELKNDWSKYAPKTNVFWISYINSKLIDGVKYRNPNSKTHKLYLDKLKTLQDIMLTFSSAGDCIRHINNCS</sequence>
<evidence type="ECO:0000256" key="17">
    <source>
        <dbReference type="ARBA" id="ARBA00048679"/>
    </source>
</evidence>
<dbReference type="InterPro" id="IPR017441">
    <property type="entry name" value="Protein_kinase_ATP_BS"/>
</dbReference>
<dbReference type="GO" id="GO:0072354">
    <property type="term" value="F:histone H3T3 kinase activity"/>
    <property type="evidence" value="ECO:0007669"/>
    <property type="project" value="TreeGrafter"/>
</dbReference>
<evidence type="ECO:0000256" key="16">
    <source>
        <dbReference type="ARBA" id="ARBA00047899"/>
    </source>
</evidence>
<dbReference type="PANTHER" id="PTHR24419:SF18">
    <property type="entry name" value="SERINE_THREONINE-PROTEIN KINASE HASPIN"/>
    <property type="match status" value="1"/>
</dbReference>
<comment type="catalytic activity">
    <reaction evidence="17">
        <text>L-seryl-[protein] + ATP = O-phospho-L-seryl-[protein] + ADP + H(+)</text>
        <dbReference type="Rhea" id="RHEA:17989"/>
        <dbReference type="Rhea" id="RHEA-COMP:9863"/>
        <dbReference type="Rhea" id="RHEA-COMP:11604"/>
        <dbReference type="ChEBI" id="CHEBI:15378"/>
        <dbReference type="ChEBI" id="CHEBI:29999"/>
        <dbReference type="ChEBI" id="CHEBI:30616"/>
        <dbReference type="ChEBI" id="CHEBI:83421"/>
        <dbReference type="ChEBI" id="CHEBI:456216"/>
        <dbReference type="EC" id="2.7.11.1"/>
    </reaction>
</comment>
<reference evidence="21 22" key="1">
    <citation type="submission" date="2015-08" db="EMBL/GenBank/DDBJ databases">
        <title>Ancestral chromatin configuration constrains chromatin evolution on differentiating sex chromosomes in Drosophila.</title>
        <authorList>
            <person name="Zhou Q."/>
            <person name="Bachtrog D."/>
        </authorList>
    </citation>
    <scope>NUCLEOTIDE SEQUENCE [LARGE SCALE GENOMIC DNA]</scope>
    <source>
        <tissue evidence="21">Whole larvae</tissue>
    </source>
</reference>
<keyword evidence="8" id="KW-0723">Serine/threonine-protein kinase</keyword>
<dbReference type="GO" id="GO:0005819">
    <property type="term" value="C:spindle"/>
    <property type="evidence" value="ECO:0007669"/>
    <property type="project" value="UniProtKB-SubCell"/>
</dbReference>
<dbReference type="GO" id="GO:0000278">
    <property type="term" value="P:mitotic cell cycle"/>
    <property type="evidence" value="ECO:0007669"/>
    <property type="project" value="TreeGrafter"/>
</dbReference>
<keyword evidence="14" id="KW-0206">Cytoskeleton</keyword>
<evidence type="ECO:0000256" key="12">
    <source>
        <dbReference type="ARBA" id="ARBA00022777"/>
    </source>
</evidence>
<dbReference type="GO" id="GO:0035556">
    <property type="term" value="P:intracellular signal transduction"/>
    <property type="evidence" value="ECO:0007669"/>
    <property type="project" value="TreeGrafter"/>
</dbReference>
<keyword evidence="22" id="KW-1185">Reference proteome</keyword>
<evidence type="ECO:0000256" key="11">
    <source>
        <dbReference type="ARBA" id="ARBA00022741"/>
    </source>
</evidence>
<dbReference type="FunFam" id="1.10.510.10:FF:000401">
    <property type="entry name" value="serine/threonine-protein kinase haspin"/>
    <property type="match status" value="1"/>
</dbReference>
<evidence type="ECO:0000256" key="9">
    <source>
        <dbReference type="ARBA" id="ARBA00022553"/>
    </source>
</evidence>
<dbReference type="GO" id="GO:0005694">
    <property type="term" value="C:chromosome"/>
    <property type="evidence" value="ECO:0007669"/>
    <property type="project" value="UniProtKB-SubCell"/>
</dbReference>
<evidence type="ECO:0000256" key="3">
    <source>
        <dbReference type="ARBA" id="ARBA00004186"/>
    </source>
</evidence>
<proteinExistence type="predicted"/>
<evidence type="ECO:0000256" key="8">
    <source>
        <dbReference type="ARBA" id="ARBA00022527"/>
    </source>
</evidence>
<keyword evidence="10" id="KW-0808">Transferase</keyword>
<dbReference type="OMA" id="CHYNDLS"/>
<dbReference type="PROSITE" id="PS00107">
    <property type="entry name" value="PROTEIN_KINASE_ATP"/>
    <property type="match status" value="1"/>
</dbReference>
<keyword evidence="12" id="KW-0418">Kinase</keyword>
<evidence type="ECO:0000256" key="18">
    <source>
        <dbReference type="PROSITE-ProRule" id="PRU10141"/>
    </source>
</evidence>
<dbReference type="GO" id="GO:0005524">
    <property type="term" value="F:ATP binding"/>
    <property type="evidence" value="ECO:0007669"/>
    <property type="project" value="UniProtKB-UniRule"/>
</dbReference>
<name>A0A0M5J926_DROBS</name>
<dbReference type="PANTHER" id="PTHR24419">
    <property type="entry name" value="INTERLEUKIN-1 RECEPTOR-ASSOCIATED KINASE"/>
    <property type="match status" value="1"/>
</dbReference>
<feature type="binding site" evidence="18">
    <location>
        <position position="296"/>
    </location>
    <ligand>
        <name>ATP</name>
        <dbReference type="ChEBI" id="CHEBI:30616"/>
    </ligand>
</feature>
<dbReference type="SMR" id="A0A0M5J926"/>
<dbReference type="Pfam" id="PF12330">
    <property type="entry name" value="Haspin_kinase"/>
    <property type="match status" value="1"/>
</dbReference>
<evidence type="ECO:0000256" key="15">
    <source>
        <dbReference type="ARBA" id="ARBA00023242"/>
    </source>
</evidence>
<evidence type="ECO:0000256" key="1">
    <source>
        <dbReference type="ARBA" id="ARBA00001946"/>
    </source>
</evidence>
<evidence type="ECO:0000256" key="4">
    <source>
        <dbReference type="ARBA" id="ARBA00004286"/>
    </source>
</evidence>
<keyword evidence="11 18" id="KW-0547">Nucleotide-binding</keyword>
<comment type="subcellular location">
    <subcellularLocation>
        <location evidence="4">Chromosome</location>
    </subcellularLocation>
    <subcellularLocation>
        <location evidence="3">Cytoplasm</location>
        <location evidence="3">Cytoskeleton</location>
        <location evidence="3">Spindle</location>
    </subcellularLocation>
    <subcellularLocation>
        <location evidence="2">Nucleus</location>
    </subcellularLocation>
</comment>
<comment type="catalytic activity">
    <reaction evidence="16">
        <text>L-threonyl-[protein] + ATP = O-phospho-L-threonyl-[protein] + ADP + H(+)</text>
        <dbReference type="Rhea" id="RHEA:46608"/>
        <dbReference type="Rhea" id="RHEA-COMP:11060"/>
        <dbReference type="Rhea" id="RHEA-COMP:11605"/>
        <dbReference type="ChEBI" id="CHEBI:15378"/>
        <dbReference type="ChEBI" id="CHEBI:30013"/>
        <dbReference type="ChEBI" id="CHEBI:30616"/>
        <dbReference type="ChEBI" id="CHEBI:61977"/>
        <dbReference type="ChEBI" id="CHEBI:456216"/>
        <dbReference type="EC" id="2.7.11.1"/>
    </reaction>
</comment>
<organism evidence="21 22">
    <name type="scientific">Drosophila busckii</name>
    <name type="common">Fruit fly</name>
    <dbReference type="NCBI Taxonomy" id="30019"/>
    <lineage>
        <taxon>Eukaryota</taxon>
        <taxon>Metazoa</taxon>
        <taxon>Ecdysozoa</taxon>
        <taxon>Arthropoda</taxon>
        <taxon>Hexapoda</taxon>
        <taxon>Insecta</taxon>
        <taxon>Pterygota</taxon>
        <taxon>Neoptera</taxon>
        <taxon>Endopterygota</taxon>
        <taxon>Diptera</taxon>
        <taxon>Brachycera</taxon>
        <taxon>Muscomorpha</taxon>
        <taxon>Ephydroidea</taxon>
        <taxon>Drosophilidae</taxon>
        <taxon>Drosophila</taxon>
    </lineage>
</organism>
<dbReference type="GO" id="GO:0005737">
    <property type="term" value="C:cytoplasm"/>
    <property type="evidence" value="ECO:0007669"/>
    <property type="project" value="TreeGrafter"/>
</dbReference>
<dbReference type="EC" id="2.7.11.1" evidence="5"/>
<keyword evidence="15" id="KW-0539">Nucleus</keyword>
<evidence type="ECO:0000313" key="21">
    <source>
        <dbReference type="EMBL" id="ALC39168.1"/>
    </source>
</evidence>
<dbReference type="FunFam" id="3.30.200.20:FF:000409">
    <property type="entry name" value="serine/threonine-protein kinase haspin"/>
    <property type="match status" value="1"/>
</dbReference>
<keyword evidence="7" id="KW-0963">Cytoplasm</keyword>
<evidence type="ECO:0000256" key="7">
    <source>
        <dbReference type="ARBA" id="ARBA00022490"/>
    </source>
</evidence>
<dbReference type="SUPFAM" id="SSF56112">
    <property type="entry name" value="Protein kinase-like (PK-like)"/>
    <property type="match status" value="1"/>
</dbReference>
<dbReference type="STRING" id="30019.A0A0M5J926"/>
<dbReference type="InterPro" id="IPR011009">
    <property type="entry name" value="Kinase-like_dom_sf"/>
</dbReference>
<evidence type="ECO:0000256" key="19">
    <source>
        <dbReference type="SAM" id="MobiDB-lite"/>
    </source>
</evidence>
<dbReference type="EMBL" id="CP012523">
    <property type="protein sequence ID" value="ALC39168.1"/>
    <property type="molecule type" value="Genomic_DNA"/>
</dbReference>
<dbReference type="GO" id="GO:0010564">
    <property type="term" value="P:regulation of cell cycle process"/>
    <property type="evidence" value="ECO:0007669"/>
    <property type="project" value="UniProtKB-ARBA"/>
</dbReference>
<evidence type="ECO:0000256" key="14">
    <source>
        <dbReference type="ARBA" id="ARBA00023212"/>
    </source>
</evidence>